<gene>
    <name evidence="9" type="primary">dxr</name>
    <name evidence="13" type="ORF">MAMA39_00930</name>
</gene>
<feature type="domain" description="1-deoxy-D-xylulose 5-phosphate reductoisomerase C-terminal" evidence="11">
    <location>
        <begin position="113"/>
        <end position="196"/>
    </location>
</feature>
<dbReference type="AlphaFoldDB" id="A0A292II76"/>
<dbReference type="Proteomes" id="UP000261764">
    <property type="component" value="Chromosome I"/>
</dbReference>
<dbReference type="EC" id="1.1.1.267" evidence="9"/>
<keyword evidence="6 9" id="KW-0464">Manganese</keyword>
<feature type="binding site" evidence="9">
    <location>
        <position position="166"/>
    </location>
    <ligand>
        <name>1-deoxy-D-xylulose 5-phosphate</name>
        <dbReference type="ChEBI" id="CHEBI:57792"/>
    </ligand>
</feature>
<feature type="binding site" evidence="9">
    <location>
        <position position="184"/>
    </location>
    <ligand>
        <name>1-deoxy-D-xylulose 5-phosphate</name>
        <dbReference type="ChEBI" id="CHEBI:57792"/>
    </ligand>
</feature>
<dbReference type="Pfam" id="PF08436">
    <property type="entry name" value="DXP_redisom_C"/>
    <property type="match status" value="1"/>
</dbReference>
<dbReference type="KEGG" id="mamp:MAMA39_00930"/>
<evidence type="ECO:0000313" key="13">
    <source>
        <dbReference type="EMBL" id="CDN40217.1"/>
    </source>
</evidence>
<name>A0A292II76_9MOLU</name>
<dbReference type="UniPathway" id="UPA00056">
    <property type="reaction ID" value="UER00092"/>
</dbReference>
<keyword evidence="14" id="KW-1185">Reference proteome</keyword>
<evidence type="ECO:0000259" key="12">
    <source>
        <dbReference type="Pfam" id="PF13288"/>
    </source>
</evidence>
<feature type="binding site" evidence="9">
    <location>
        <position position="143"/>
    </location>
    <ligand>
        <name>1-deoxy-D-xylulose 5-phosphate</name>
        <dbReference type="ChEBI" id="CHEBI:57792"/>
    </ligand>
</feature>
<dbReference type="InterPro" id="IPR036169">
    <property type="entry name" value="DXPR_C_sf"/>
</dbReference>
<keyword evidence="5 9" id="KW-0560">Oxidoreductase</keyword>
<feature type="domain" description="DXP reductoisomerase C-terminal" evidence="12">
    <location>
        <begin position="228"/>
        <end position="336"/>
    </location>
</feature>
<dbReference type="PANTHER" id="PTHR30525">
    <property type="entry name" value="1-DEOXY-D-XYLULOSE 5-PHOSPHATE REDUCTOISOMERASE"/>
    <property type="match status" value="1"/>
</dbReference>
<keyword evidence="7 9" id="KW-0414">Isoprene biosynthesis</keyword>
<protein>
    <recommendedName>
        <fullName evidence="9">1-deoxy-D-xylulose 5-phosphate reductoisomerase</fullName>
        <shortName evidence="9">DXP reductoisomerase</shortName>
        <ecNumber evidence="9">1.1.1.267</ecNumber>
    </recommendedName>
    <alternativeName>
        <fullName evidence="9">1-deoxyxylulose-5-phosphate reductoisomerase</fullName>
    </alternativeName>
    <alternativeName>
        <fullName evidence="9">2-C-methyl-D-erythritol 4-phosphate synthase</fullName>
    </alternativeName>
</protein>
<dbReference type="GO" id="GO:0070402">
    <property type="term" value="F:NADPH binding"/>
    <property type="evidence" value="ECO:0007669"/>
    <property type="project" value="InterPro"/>
</dbReference>
<feature type="binding site" evidence="9">
    <location>
        <position position="117"/>
    </location>
    <ligand>
        <name>Mn(2+)</name>
        <dbReference type="ChEBI" id="CHEBI:29035"/>
    </ligand>
</feature>
<keyword evidence="3 9" id="KW-0479">Metal-binding</keyword>
<dbReference type="GO" id="GO:0030145">
    <property type="term" value="F:manganese ion binding"/>
    <property type="evidence" value="ECO:0007669"/>
    <property type="project" value="TreeGrafter"/>
</dbReference>
<dbReference type="EMBL" id="HG937516">
    <property type="protein sequence ID" value="CDN40217.1"/>
    <property type="molecule type" value="Genomic_DNA"/>
</dbReference>
<evidence type="ECO:0000259" key="11">
    <source>
        <dbReference type="Pfam" id="PF08436"/>
    </source>
</evidence>
<evidence type="ECO:0000256" key="8">
    <source>
        <dbReference type="ARBA" id="ARBA00048543"/>
    </source>
</evidence>
<feature type="binding site" evidence="9">
    <location>
        <position position="119"/>
    </location>
    <ligand>
        <name>Mn(2+)</name>
        <dbReference type="ChEBI" id="CHEBI:29035"/>
    </ligand>
</feature>
<comment type="catalytic activity">
    <reaction evidence="8">
        <text>2-C-methyl-D-erythritol 4-phosphate + NADP(+) = 1-deoxy-D-xylulose 5-phosphate + NADPH + H(+)</text>
        <dbReference type="Rhea" id="RHEA:13717"/>
        <dbReference type="ChEBI" id="CHEBI:15378"/>
        <dbReference type="ChEBI" id="CHEBI:57783"/>
        <dbReference type="ChEBI" id="CHEBI:57792"/>
        <dbReference type="ChEBI" id="CHEBI:58262"/>
        <dbReference type="ChEBI" id="CHEBI:58349"/>
        <dbReference type="EC" id="1.1.1.267"/>
    </reaction>
    <physiologicalReaction direction="right-to-left" evidence="8">
        <dbReference type="Rhea" id="RHEA:13719"/>
    </physiologicalReaction>
</comment>
<comment type="similarity">
    <text evidence="2 9">Belongs to the DXR family.</text>
</comment>
<proteinExistence type="inferred from homology"/>
<dbReference type="Pfam" id="PF02670">
    <property type="entry name" value="DXP_reductoisom"/>
    <property type="match status" value="1"/>
</dbReference>
<feature type="binding site" evidence="9">
    <location>
        <position position="21"/>
    </location>
    <ligand>
        <name>NADPH</name>
        <dbReference type="ChEBI" id="CHEBI:57783"/>
    </ligand>
</feature>
<dbReference type="InterPro" id="IPR013512">
    <property type="entry name" value="DXP_reductoisomerase_N"/>
</dbReference>
<keyword evidence="9" id="KW-0460">Magnesium</keyword>
<dbReference type="GO" id="GO:0030604">
    <property type="term" value="F:1-deoxy-D-xylulose-5-phosphate reductoisomerase activity"/>
    <property type="evidence" value="ECO:0007669"/>
    <property type="project" value="UniProtKB-UniRule"/>
</dbReference>
<dbReference type="SUPFAM" id="SSF55347">
    <property type="entry name" value="Glyceraldehyde-3-phosphate dehydrogenase-like, C-terminal domain"/>
    <property type="match status" value="1"/>
</dbReference>
<comment type="caution">
    <text evidence="9">Lacks conserved residue(s) required for the propagation of feature annotation.</text>
</comment>
<dbReference type="SUPFAM" id="SSF51735">
    <property type="entry name" value="NAD(P)-binding Rossmann-fold domains"/>
    <property type="match status" value="1"/>
</dbReference>
<evidence type="ECO:0000256" key="1">
    <source>
        <dbReference type="ARBA" id="ARBA00005094"/>
    </source>
</evidence>
<keyword evidence="4 9" id="KW-0521">NADP</keyword>
<accession>A0A292II76</accession>
<evidence type="ECO:0000313" key="14">
    <source>
        <dbReference type="Proteomes" id="UP000261764"/>
    </source>
</evidence>
<sequence length="352" mass="40298">MQTIDVAQRLNHEIVGITFNKQINEGLRIVKQLSIPFFLSHHDPTIGTVKDLSELIEKTKPNLIVNAVVGTAGLNISLHAIRHKIDLGLANKESLVIGGYWIMQMAKKAKSKIYPIDSEHSALYELIQSQKVNQIQQLMITASGGPFWNYNQDQLKAVTLKQAMNHPVWTMGPKICIDSATLVNKAFELIEAFHLFKMKNIIAYREQQSTIHAGILLKSNVWLFHAAYPDMKLAISLCLQRYKNKQSIIRPLPINNLNLTLEAIDLNSYPVLKIAYDVINKPETTRGVVFNLVNDLASELFQSGAIHFYQITRLITNFYWKYQHRKITSIENLMSLINKIQINLQLHWKEYL</sequence>
<dbReference type="InterPro" id="IPR003821">
    <property type="entry name" value="DXP_reductoisomerase"/>
</dbReference>
<evidence type="ECO:0000256" key="6">
    <source>
        <dbReference type="ARBA" id="ARBA00023211"/>
    </source>
</evidence>
<feature type="binding site" evidence="9">
    <location>
        <position position="91"/>
    </location>
    <ligand>
        <name>NADPH</name>
        <dbReference type="ChEBI" id="CHEBI:57783"/>
    </ligand>
</feature>
<evidence type="ECO:0000256" key="7">
    <source>
        <dbReference type="ARBA" id="ARBA00023229"/>
    </source>
</evidence>
<feature type="domain" description="1-deoxy-D-xylulose 5-phosphate reductoisomerase N-terminal" evidence="10">
    <location>
        <begin position="50"/>
        <end position="99"/>
    </location>
</feature>
<evidence type="ECO:0000256" key="9">
    <source>
        <dbReference type="HAMAP-Rule" id="MF_00183"/>
    </source>
</evidence>
<dbReference type="Gene3D" id="3.40.50.720">
    <property type="entry name" value="NAD(P)-binding Rossmann-like Domain"/>
    <property type="match status" value="1"/>
</dbReference>
<dbReference type="HAMAP" id="MF_00183">
    <property type="entry name" value="DXP_reductoisom"/>
    <property type="match status" value="1"/>
</dbReference>
<dbReference type="InterPro" id="IPR026877">
    <property type="entry name" value="DXPR_C"/>
</dbReference>
<evidence type="ECO:0000256" key="3">
    <source>
        <dbReference type="ARBA" id="ARBA00022723"/>
    </source>
</evidence>
<feature type="binding site" evidence="9">
    <location>
        <position position="92"/>
    </location>
    <ligand>
        <name>1-deoxy-D-xylulose 5-phosphate</name>
        <dbReference type="ChEBI" id="CHEBI:57792"/>
    </ligand>
</feature>
<dbReference type="Gene3D" id="1.10.1740.10">
    <property type="match status" value="1"/>
</dbReference>
<comment type="function">
    <text evidence="9">Catalyzes the NADPH-dependent rearrangement and reduction of 1-deoxy-D-xylulose-5-phosphate (DXP) to 2-C-methyl-D-erythritol 4-phosphate (MEP).</text>
</comment>
<evidence type="ECO:0000256" key="4">
    <source>
        <dbReference type="ARBA" id="ARBA00022857"/>
    </source>
</evidence>
<dbReference type="SUPFAM" id="SSF69055">
    <property type="entry name" value="1-deoxy-D-xylulose-5-phosphate reductoisomerase, C-terminal domain"/>
    <property type="match status" value="1"/>
</dbReference>
<dbReference type="InterPro" id="IPR013644">
    <property type="entry name" value="DXP_reductoisomerase_C"/>
</dbReference>
<evidence type="ECO:0000256" key="2">
    <source>
        <dbReference type="ARBA" id="ARBA00006825"/>
    </source>
</evidence>
<feature type="binding site" evidence="9">
    <location>
        <position position="188"/>
    </location>
    <ligand>
        <name>1-deoxy-D-xylulose 5-phosphate</name>
        <dbReference type="ChEBI" id="CHEBI:57792"/>
    </ligand>
</feature>
<dbReference type="Pfam" id="PF13288">
    <property type="entry name" value="DXPR_C"/>
    <property type="match status" value="1"/>
</dbReference>
<feature type="binding site" evidence="9">
    <location>
        <position position="118"/>
    </location>
    <ligand>
        <name>1-deoxy-D-xylulose 5-phosphate</name>
        <dbReference type="ChEBI" id="CHEBI:57792"/>
    </ligand>
</feature>
<comment type="pathway">
    <text evidence="1 9">Isoprenoid biosynthesis; isopentenyl diphosphate biosynthesis via DXP pathway; isopentenyl diphosphate from 1-deoxy-D-xylulose 5-phosphate: step 1/6.</text>
</comment>
<evidence type="ECO:0000256" key="5">
    <source>
        <dbReference type="ARBA" id="ARBA00023002"/>
    </source>
</evidence>
<organism evidence="13 14">
    <name type="scientific">Mycoplasma amphoriforme A39</name>
    <dbReference type="NCBI Taxonomy" id="572419"/>
    <lineage>
        <taxon>Bacteria</taxon>
        <taxon>Bacillati</taxon>
        <taxon>Mycoplasmatota</taxon>
        <taxon>Mollicutes</taxon>
        <taxon>Mycoplasmataceae</taxon>
        <taxon>Mycoplasma</taxon>
    </lineage>
</organism>
<feature type="binding site" evidence="9">
    <location>
        <position position="93"/>
    </location>
    <ligand>
        <name>NADPH</name>
        <dbReference type="ChEBI" id="CHEBI:57783"/>
    </ligand>
</feature>
<reference evidence="13 14" key="1">
    <citation type="journal article" date="2015" name="Clin. Infect. Dis.">
        <title>Genomic Investigations unmask Mycoplasma amphoriforme, a new respiratory pathogen.</title>
        <authorList>
            <person name="Gillespie S.H."/>
            <person name="Ling C.L."/>
            <person name="Oravcova K."/>
            <person name="Pinheiro M."/>
            <person name="Wells L."/>
            <person name="Bryant J.M."/>
            <person name="McHugh T.D."/>
            <person name="Bebear C."/>
            <person name="Webster D."/>
            <person name="Harris S.R."/>
            <person name="Seth-Smith H.M."/>
            <person name="Thomson N.R."/>
        </authorList>
    </citation>
    <scope>NUCLEOTIDE SEQUENCE [LARGE SCALE GENOMIC DNA]</scope>
    <source>
        <strain evidence="13 14">A39</strain>
    </source>
</reference>
<dbReference type="PIRSF" id="PIRSF006205">
    <property type="entry name" value="Dxp_reductismrs"/>
    <property type="match status" value="1"/>
</dbReference>
<dbReference type="PANTHER" id="PTHR30525:SF0">
    <property type="entry name" value="1-DEOXY-D-XYLULOSE 5-PHOSPHATE REDUCTOISOMERASE, CHLOROPLASTIC"/>
    <property type="match status" value="1"/>
</dbReference>
<feature type="binding site" evidence="9">
    <location>
        <position position="119"/>
    </location>
    <ligand>
        <name>1-deoxy-D-xylulose 5-phosphate</name>
        <dbReference type="ChEBI" id="CHEBI:57792"/>
    </ligand>
</feature>
<evidence type="ECO:0000259" key="10">
    <source>
        <dbReference type="Pfam" id="PF02670"/>
    </source>
</evidence>
<feature type="binding site" evidence="9">
    <location>
        <position position="185"/>
    </location>
    <ligand>
        <name>1-deoxy-D-xylulose 5-phosphate</name>
        <dbReference type="ChEBI" id="CHEBI:57792"/>
    </ligand>
</feature>
<comment type="cofactor">
    <cofactor evidence="9">
        <name>Mg(2+)</name>
        <dbReference type="ChEBI" id="CHEBI:18420"/>
    </cofactor>
    <cofactor evidence="9">
        <name>Mn(2+)</name>
        <dbReference type="ChEBI" id="CHEBI:29035"/>
    </cofactor>
</comment>
<feature type="binding site" evidence="9">
    <location>
        <position position="188"/>
    </location>
    <ligand>
        <name>Mn(2+)</name>
        <dbReference type="ChEBI" id="CHEBI:29035"/>
    </ligand>
</feature>
<feature type="binding site" evidence="9">
    <location>
        <position position="172"/>
    </location>
    <ligand>
        <name>NADPH</name>
        <dbReference type="ChEBI" id="CHEBI:57783"/>
    </ligand>
</feature>
<dbReference type="GO" id="GO:0051484">
    <property type="term" value="P:isopentenyl diphosphate biosynthetic process, methylerythritol 4-phosphate pathway involved in terpenoid biosynthetic process"/>
    <property type="evidence" value="ECO:0007669"/>
    <property type="project" value="TreeGrafter"/>
</dbReference>
<dbReference type="InterPro" id="IPR036291">
    <property type="entry name" value="NAD(P)-bd_dom_sf"/>
</dbReference>
<feature type="binding site" evidence="9">
    <location>
        <position position="179"/>
    </location>
    <ligand>
        <name>1-deoxy-D-xylulose 5-phosphate</name>
        <dbReference type="ChEBI" id="CHEBI:57792"/>
    </ligand>
</feature>